<dbReference type="VEuPathDB" id="FungiDB:FVEG_16926"/>
<dbReference type="GeneID" id="30073802"/>
<reference evidence="1 2" key="1">
    <citation type="journal article" date="2010" name="Nature">
        <title>Comparative genomics reveals mobile pathogenicity chromosomes in Fusarium.</title>
        <authorList>
            <person name="Ma L.J."/>
            <person name="van der Does H.C."/>
            <person name="Borkovich K.A."/>
            <person name="Coleman J.J."/>
            <person name="Daboussi M.J."/>
            <person name="Di Pietro A."/>
            <person name="Dufresne M."/>
            <person name="Freitag M."/>
            <person name="Grabherr M."/>
            <person name="Henrissat B."/>
            <person name="Houterman P.M."/>
            <person name="Kang S."/>
            <person name="Shim W.B."/>
            <person name="Woloshuk C."/>
            <person name="Xie X."/>
            <person name="Xu J.R."/>
            <person name="Antoniw J."/>
            <person name="Baker S.E."/>
            <person name="Bluhm B.H."/>
            <person name="Breakspear A."/>
            <person name="Brown D.W."/>
            <person name="Butchko R.A."/>
            <person name="Chapman S."/>
            <person name="Coulson R."/>
            <person name="Coutinho P.M."/>
            <person name="Danchin E.G."/>
            <person name="Diener A."/>
            <person name="Gale L.R."/>
            <person name="Gardiner D.M."/>
            <person name="Goff S."/>
            <person name="Hammond-Kosack K.E."/>
            <person name="Hilburn K."/>
            <person name="Hua-Van A."/>
            <person name="Jonkers W."/>
            <person name="Kazan K."/>
            <person name="Kodira C.D."/>
            <person name="Koehrsen M."/>
            <person name="Kumar L."/>
            <person name="Lee Y.H."/>
            <person name="Li L."/>
            <person name="Manners J.M."/>
            <person name="Miranda-Saavedra D."/>
            <person name="Mukherjee M."/>
            <person name="Park G."/>
            <person name="Park J."/>
            <person name="Park S.Y."/>
            <person name="Proctor R.H."/>
            <person name="Regev A."/>
            <person name="Ruiz-Roldan M.C."/>
            <person name="Sain D."/>
            <person name="Sakthikumar S."/>
            <person name="Sykes S."/>
            <person name="Schwartz D.C."/>
            <person name="Turgeon B.G."/>
            <person name="Wapinski I."/>
            <person name="Yoder O."/>
            <person name="Young S."/>
            <person name="Zeng Q."/>
            <person name="Zhou S."/>
            <person name="Galagan J."/>
            <person name="Cuomo C.A."/>
            <person name="Kistler H.C."/>
            <person name="Rep M."/>
        </authorList>
    </citation>
    <scope>NUCLEOTIDE SEQUENCE [LARGE SCALE GENOMIC DNA]</scope>
    <source>
        <strain evidence="2">M3125 / FGSC 7600</strain>
    </source>
</reference>
<dbReference type="EMBL" id="DS022256">
    <property type="protein sequence ID" value="EWG52112.1"/>
    <property type="molecule type" value="Genomic_DNA"/>
</dbReference>
<evidence type="ECO:0000313" key="2">
    <source>
        <dbReference type="Proteomes" id="UP000009096"/>
    </source>
</evidence>
<sequence>MLTLEVSAVGSKLCRCPLIMSRSWAILVSLPGLKIGSSIEAPQSPRSMISNGPMVVFSILSSTGKQAGKAALVKPSPISSPSQGNNISYKRAIFSTSSVVTQPDVKVPKNIHLAQHAAVIEARNAELAIFPVDNVQGSSSCRLKTCIFQQDTFKVIKFVSISLGNDSVLGVMVTMIQCQVCRQVA</sequence>
<accession>W7N664</accession>
<dbReference type="Proteomes" id="UP000009096">
    <property type="component" value="Chromosome 11"/>
</dbReference>
<name>W7N664_GIBM7</name>
<proteinExistence type="predicted"/>
<gene>
    <name evidence="1" type="ORF">FVEG_16926</name>
</gene>
<protein>
    <submittedName>
        <fullName evidence="1">Uncharacterized protein</fullName>
    </submittedName>
</protein>
<dbReference type="EMBL" id="CM000588">
    <property type="protein sequence ID" value="EWG52112.1"/>
    <property type="molecule type" value="Genomic_DNA"/>
</dbReference>
<dbReference type="RefSeq" id="XP_018758303.1">
    <property type="nucleotide sequence ID" value="XM_018906163.1"/>
</dbReference>
<dbReference type="AlphaFoldDB" id="W7N664"/>
<evidence type="ECO:0000313" key="1">
    <source>
        <dbReference type="EMBL" id="EWG52112.1"/>
    </source>
</evidence>
<dbReference type="KEGG" id="fvr:FVEG_16926"/>
<keyword evidence="2" id="KW-1185">Reference proteome</keyword>
<organism evidence="1 2">
    <name type="scientific">Gibberella moniliformis (strain M3125 / FGSC 7600)</name>
    <name type="common">Maize ear and stalk rot fungus</name>
    <name type="synonym">Fusarium verticillioides</name>
    <dbReference type="NCBI Taxonomy" id="334819"/>
    <lineage>
        <taxon>Eukaryota</taxon>
        <taxon>Fungi</taxon>
        <taxon>Dikarya</taxon>
        <taxon>Ascomycota</taxon>
        <taxon>Pezizomycotina</taxon>
        <taxon>Sordariomycetes</taxon>
        <taxon>Hypocreomycetidae</taxon>
        <taxon>Hypocreales</taxon>
        <taxon>Nectriaceae</taxon>
        <taxon>Fusarium</taxon>
        <taxon>Fusarium fujikuroi species complex</taxon>
    </lineage>
</organism>